<evidence type="ECO:0000256" key="12">
    <source>
        <dbReference type="ARBA" id="ARBA00050489"/>
    </source>
</evidence>
<keyword evidence="8" id="KW-0746">Sphingolipid metabolism</keyword>
<sequence length="536" mass="58999">MADSNFAYLWFLLILSPIALLIFLYFIVRPRPVKIAIKNRHVFITGGSSGIGLALAHRAASEGARVSILARSLDKLKEAKESISLATGVDVAIFAVDVREYDAVRMAVEEAGPIDVLVVNQGVFIPQELEKQDLDEVKFMVDVNLIGSFNMIKAALPSMKDRGNRGPASIALMSSQAGQVGIYGYTAYSASKFGLRGLAEALQQELISQDIHVSLIFPPDTDTPGMAEEVKRRPQLTSVIAAASGAMGANEVAKKALDGIKCGSFIIHCNLEGLLLSIATAGLSPQRSFLMAFVEVFAAGLIRVAALCFQWNCPTAQNLVPIRLDIELDDGHKFKDTFTWNPSDPDSEIVVFAKRTVKDLKLPPAFVTHIASSIQSQLAEFRSFEGQDMYAGEKIVPIKLDLRVNNILIKDQFLWDMNNFESDPEEFAKTFCKDLGIQDPEVAPAIAFSIREQLYETAIQSVASARESRISKKGRRGTDHTPTRVSGVALDLVKLFGHKSSVVRKRKEWDIYEPIVDLLSNEEVDALEAREERNAR</sequence>
<dbReference type="InterPro" id="IPR020904">
    <property type="entry name" value="Sc_DH/Rdtase_CS"/>
</dbReference>
<evidence type="ECO:0000256" key="7">
    <source>
        <dbReference type="ARBA" id="ARBA00022857"/>
    </source>
</evidence>
<comment type="subcellular location">
    <subcellularLocation>
        <location evidence="1">Endoplasmic reticulum</location>
    </subcellularLocation>
</comment>
<evidence type="ECO:0000256" key="14">
    <source>
        <dbReference type="ARBA" id="ARBA00083783"/>
    </source>
</evidence>
<evidence type="ECO:0000256" key="5">
    <source>
        <dbReference type="ARBA" id="ARBA00022741"/>
    </source>
</evidence>
<evidence type="ECO:0000256" key="11">
    <source>
        <dbReference type="ARBA" id="ARBA00026112"/>
    </source>
</evidence>
<dbReference type="InterPro" id="IPR036291">
    <property type="entry name" value="NAD(P)-bd_dom_sf"/>
</dbReference>
<evidence type="ECO:0000256" key="2">
    <source>
        <dbReference type="ARBA" id="ARBA00004760"/>
    </source>
</evidence>
<keyword evidence="9" id="KW-0560">Oxidoreductase</keyword>
<dbReference type="PRINTS" id="PR00081">
    <property type="entry name" value="GDHRDH"/>
</dbReference>
<dbReference type="SUPFAM" id="SSF51735">
    <property type="entry name" value="NAD(P)-binding Rossmann-fold domains"/>
    <property type="match status" value="1"/>
</dbReference>
<evidence type="ECO:0000256" key="1">
    <source>
        <dbReference type="ARBA" id="ARBA00004240"/>
    </source>
</evidence>
<dbReference type="AlphaFoldDB" id="A0A803NY89"/>
<dbReference type="CDD" id="cd08939">
    <property type="entry name" value="KDSR-like_SDR_c"/>
    <property type="match status" value="1"/>
</dbReference>
<reference evidence="16" key="2">
    <citation type="submission" date="2021-03" db="UniProtKB">
        <authorList>
            <consortium name="EnsemblPlants"/>
        </authorList>
    </citation>
    <scope>IDENTIFICATION</scope>
</reference>
<dbReference type="EMBL" id="UZAU01000235">
    <property type="status" value="NOT_ANNOTATED_CDS"/>
    <property type="molecule type" value="Genomic_DNA"/>
</dbReference>
<dbReference type="GO" id="GO:0047560">
    <property type="term" value="F:3-dehydrosphinganine reductase activity"/>
    <property type="evidence" value="ECO:0007669"/>
    <property type="project" value="UniProtKB-EC"/>
</dbReference>
<keyword evidence="15" id="KW-0472">Membrane</keyword>
<dbReference type="PANTHER" id="PTHR43550:SF3">
    <property type="entry name" value="3-KETODIHYDROSPHINGOSINE REDUCTASE"/>
    <property type="match status" value="1"/>
</dbReference>
<comment type="similarity">
    <text evidence="4">Belongs to the short-chain dehydrogenases/reductases (SDR) family.</text>
</comment>
<dbReference type="GO" id="GO:0000166">
    <property type="term" value="F:nucleotide binding"/>
    <property type="evidence" value="ECO:0007669"/>
    <property type="project" value="UniProtKB-KW"/>
</dbReference>
<evidence type="ECO:0000313" key="16">
    <source>
        <dbReference type="EnsemblPlants" id="cds.evm.model.02.2635"/>
    </source>
</evidence>
<evidence type="ECO:0000256" key="3">
    <source>
        <dbReference type="ARBA" id="ARBA00004991"/>
    </source>
</evidence>
<dbReference type="GO" id="GO:0006666">
    <property type="term" value="P:3-keto-sphinganine metabolic process"/>
    <property type="evidence" value="ECO:0007669"/>
    <property type="project" value="InterPro"/>
</dbReference>
<keyword evidence="6" id="KW-0256">Endoplasmic reticulum</keyword>
<keyword evidence="10" id="KW-0443">Lipid metabolism</keyword>
<name>A0A803NY89_CANSA</name>
<evidence type="ECO:0000256" key="8">
    <source>
        <dbReference type="ARBA" id="ARBA00022919"/>
    </source>
</evidence>
<dbReference type="GO" id="GO:0006338">
    <property type="term" value="P:chromatin remodeling"/>
    <property type="evidence" value="ECO:0007669"/>
    <property type="project" value="InterPro"/>
</dbReference>
<keyword evidence="17" id="KW-1185">Reference proteome</keyword>
<evidence type="ECO:0000256" key="15">
    <source>
        <dbReference type="SAM" id="Phobius"/>
    </source>
</evidence>
<keyword evidence="5" id="KW-0547">Nucleotide-binding</keyword>
<dbReference type="PANTHER" id="PTHR43550">
    <property type="entry name" value="3-KETODIHYDROSPHINGOSINE REDUCTASE"/>
    <property type="match status" value="1"/>
</dbReference>
<keyword evidence="7" id="KW-0521">NADP</keyword>
<dbReference type="Proteomes" id="UP000596661">
    <property type="component" value="Chromosome 2"/>
</dbReference>
<dbReference type="EC" id="1.1.1.102" evidence="11"/>
<organism evidence="16 17">
    <name type="scientific">Cannabis sativa</name>
    <name type="common">Hemp</name>
    <name type="synonym">Marijuana</name>
    <dbReference type="NCBI Taxonomy" id="3483"/>
    <lineage>
        <taxon>Eukaryota</taxon>
        <taxon>Viridiplantae</taxon>
        <taxon>Streptophyta</taxon>
        <taxon>Embryophyta</taxon>
        <taxon>Tracheophyta</taxon>
        <taxon>Spermatophyta</taxon>
        <taxon>Magnoliopsida</taxon>
        <taxon>eudicotyledons</taxon>
        <taxon>Gunneridae</taxon>
        <taxon>Pentapetalae</taxon>
        <taxon>rosids</taxon>
        <taxon>fabids</taxon>
        <taxon>Rosales</taxon>
        <taxon>Cannabaceae</taxon>
        <taxon>Cannabis</taxon>
    </lineage>
</organism>
<dbReference type="Pfam" id="PF00106">
    <property type="entry name" value="adh_short"/>
    <property type="match status" value="1"/>
</dbReference>
<dbReference type="GO" id="GO:0000228">
    <property type="term" value="C:nuclear chromosome"/>
    <property type="evidence" value="ECO:0007669"/>
    <property type="project" value="InterPro"/>
</dbReference>
<reference evidence="16" key="1">
    <citation type="submission" date="2018-11" db="EMBL/GenBank/DDBJ databases">
        <authorList>
            <person name="Grassa J C."/>
        </authorList>
    </citation>
    <scope>NUCLEOTIDE SEQUENCE [LARGE SCALE GENOMIC DNA]</scope>
</reference>
<comment type="pathway">
    <text evidence="2">Lipid metabolism; sphingolipid metabolism.</text>
</comment>
<evidence type="ECO:0000256" key="9">
    <source>
        <dbReference type="ARBA" id="ARBA00023002"/>
    </source>
</evidence>
<accession>A0A803NY89</accession>
<dbReference type="Gramene" id="evm.model.02.2635">
    <property type="protein sequence ID" value="cds.evm.model.02.2635"/>
    <property type="gene ID" value="evm.TU.02.2635"/>
</dbReference>
<proteinExistence type="inferred from homology"/>
<dbReference type="InterPro" id="IPR002347">
    <property type="entry name" value="SDR_fam"/>
</dbReference>
<keyword evidence="15" id="KW-1133">Transmembrane helix</keyword>
<dbReference type="Gene3D" id="3.40.50.720">
    <property type="entry name" value="NAD(P)-binding Rossmann-like Domain"/>
    <property type="match status" value="1"/>
</dbReference>
<keyword evidence="15" id="KW-0812">Transmembrane</keyword>
<protein>
    <recommendedName>
        <fullName evidence="11">3-dehydrosphinganine reductase</fullName>
        <ecNumber evidence="11">1.1.1.102</ecNumber>
    </recommendedName>
    <alternativeName>
        <fullName evidence="14">3-ketodihydrosphingosine reductase</fullName>
    </alternativeName>
    <alternativeName>
        <fullName evidence="13">3-ketosphinganine reductase</fullName>
    </alternativeName>
</protein>
<evidence type="ECO:0000256" key="6">
    <source>
        <dbReference type="ARBA" id="ARBA00022824"/>
    </source>
</evidence>
<evidence type="ECO:0000256" key="4">
    <source>
        <dbReference type="ARBA" id="ARBA00006484"/>
    </source>
</evidence>
<dbReference type="EnsemblPlants" id="evm.model.02.2635">
    <property type="protein sequence ID" value="cds.evm.model.02.2635"/>
    <property type="gene ID" value="evm.TU.02.2635"/>
</dbReference>
<dbReference type="PROSITE" id="PS00061">
    <property type="entry name" value="ADH_SHORT"/>
    <property type="match status" value="1"/>
</dbReference>
<dbReference type="FunFam" id="3.40.50.720:FF:000165">
    <property type="entry name" value="3-ketodihydrosphingosine reductase"/>
    <property type="match status" value="1"/>
</dbReference>
<evidence type="ECO:0000256" key="13">
    <source>
        <dbReference type="ARBA" id="ARBA00081952"/>
    </source>
</evidence>
<dbReference type="InterPro" id="IPR006939">
    <property type="entry name" value="SNF5"/>
</dbReference>
<dbReference type="GO" id="GO:0005789">
    <property type="term" value="C:endoplasmic reticulum membrane"/>
    <property type="evidence" value="ECO:0007669"/>
    <property type="project" value="UniProtKB-ARBA"/>
</dbReference>
<evidence type="ECO:0000256" key="10">
    <source>
        <dbReference type="ARBA" id="ARBA00023098"/>
    </source>
</evidence>
<evidence type="ECO:0000313" key="17">
    <source>
        <dbReference type="Proteomes" id="UP000596661"/>
    </source>
</evidence>
<comment type="catalytic activity">
    <reaction evidence="12">
        <text>sphinganine + NADP(+) = 3-oxosphinganine + NADPH + H(+)</text>
        <dbReference type="Rhea" id="RHEA:22640"/>
        <dbReference type="ChEBI" id="CHEBI:15378"/>
        <dbReference type="ChEBI" id="CHEBI:57783"/>
        <dbReference type="ChEBI" id="CHEBI:57817"/>
        <dbReference type="ChEBI" id="CHEBI:58299"/>
        <dbReference type="ChEBI" id="CHEBI:58349"/>
        <dbReference type="EC" id="1.1.1.102"/>
    </reaction>
</comment>
<dbReference type="GO" id="GO:0030148">
    <property type="term" value="P:sphingolipid biosynthetic process"/>
    <property type="evidence" value="ECO:0007669"/>
    <property type="project" value="InterPro"/>
</dbReference>
<feature type="transmembrane region" description="Helical" evidence="15">
    <location>
        <begin position="6"/>
        <end position="28"/>
    </location>
</feature>
<dbReference type="InterPro" id="IPR045022">
    <property type="entry name" value="KDSR-like"/>
</dbReference>
<comment type="pathway">
    <text evidence="3">Sphingolipid metabolism.</text>
</comment>
<dbReference type="Pfam" id="PF04855">
    <property type="entry name" value="SNF5"/>
    <property type="match status" value="2"/>
</dbReference>